<evidence type="ECO:0000313" key="9">
    <source>
        <dbReference type="Proteomes" id="UP000002630"/>
    </source>
</evidence>
<dbReference type="eggNOG" id="KOG0531">
    <property type="taxonomic scope" value="Eukaryota"/>
</dbReference>
<feature type="coiled-coil region" evidence="6">
    <location>
        <begin position="791"/>
        <end position="832"/>
    </location>
</feature>
<dbReference type="OrthoDB" id="1060944at2759"/>
<dbReference type="InterPro" id="IPR050576">
    <property type="entry name" value="Cilia_flagella_integrity"/>
</dbReference>
<feature type="region of interest" description="Disordered" evidence="7">
    <location>
        <begin position="1514"/>
        <end position="1571"/>
    </location>
</feature>
<feature type="region of interest" description="Disordered" evidence="7">
    <location>
        <begin position="549"/>
        <end position="570"/>
    </location>
</feature>
<evidence type="ECO:0000256" key="4">
    <source>
        <dbReference type="ARBA" id="ARBA00023069"/>
    </source>
</evidence>
<feature type="compositionally biased region" description="Gly residues" evidence="7">
    <location>
        <begin position="1005"/>
        <end position="1022"/>
    </location>
</feature>
<sequence length="1598" mass="166395">MPIRELSAELVSEIVESYGQITKLNLATNDISRVENLERLTRLSNLDLFCNRLGSVPGSLDGLALLTRLKDLDISENSITSLQPLLSAPASLLRLNVANNSIAGVDQVSYLAPLSALTELVLAGNPLAAEDGYRGRILRALPSLTALDNADHDVAGAVMSSLAAEKRGPEDVSGKSPSAEPDSALPVPGSSGSMPAGAAGMAETERESRQVEEQRGRGSTAETGDPGEIAAGAVSAGRAGTGWVVPLPSSQLAGEGRGLLLQADARAVTRAGMPVGATSATLALRQSGIGNWEAIGGVCSDIGADSRSGYETVAAAPSEEPVAPPDAVHDGGGLPESRLAVETARAAVGVLGRRQHETAVPDRGTDHLSEVEAVASDGPHARSDMLPGVPTSVDPPMGTHLPIAESEARGVPPPVLSGDNRVSVDEGSGWAANGAPPPHRRLSGVGSSWESSLEGEHLLGFGYDYLGSAAGAGGTGNARTTGGDRSETVRYGAALSGDRRQVLLAPEAAAFTALGGRGDFEGGHAAHPADSGSGVVDCRVVSFGKETGHDGQNRFDRHPSAQLPGAGYSARRGGPVVGLVGGPKQHRTGLVEYSLGLGREGEGVLKPLPRSAVPLKTGTWGEVPPEVQPRRQAGGHAGGKAAVGGEREVAMVDSGEWEALRRENEDLRRQVALSEKRCGALSEMQRLADDALAATHPLPFCSPPAGTTAPERPPPPRQEATDGALSPASSAEEGEERRRERCATGEGGDEDGEAASGGGGGWGGGQAAVARLLAAWRAEVLKLLLQRGVDAEVAAEESREARREVVEAREARARAETEAKSLTQRALAAEAEAELSGIKLTRAFEELREERTGRCAGEASSAGYSVAVRDLHEWVQGFLGRASEGVFEREALLARGVAKLEAFSERLSQAHGRVQVLETLLRHKEIRLRNSRAALAADRRVWLLERRDRELAALSEEAARRPPPSAASPASRRKPHRPVGGGGGAGDSSSSSSSSSRRTDAAGGESSGGADGGGGAWGGGRGSAAVAATQPPLLEGLRPECEAVMRALFCRVDRLGTGAVRARRLLDVLRSDCGVSEVMEAAVGKSRWRAALDSMEATLCHPVADSCTTNGDGGSAAQRATTTAGGGSSTRCSSERDVTWGEFLLFFLPPAGNADDAYNAGLISRFPGGSGCRGGFPDEHASVRDAGGGGGGGGRPPFGAVSEDAAAMLQMVVPTHWTAGGGQGGAGLAALSVGQLRREVLRLAKERAFLLALVREDGRLGKRRAEAVHDQYRHEMRALRSKKGELERLVQEEASRTEEEQDRGRVVEQEVCSLREELKKAEQEWKERVDAAVQEKESALSESSREASQSATKARERISRLEAEHSLALRENGKSSVRQRALERELARIKSSMQAEATLEKEALEERVRTGELKLATARRERNALLAALRDLQGRRRSGSDRPLSPIAPSDLETQHGGGGMAIQELDDAADFGSAVTGGRSVGRRGGRAVGGEAEVRGQSQAAAQVVTALGSRVEVTRQQARPPEFVESRASGGFKEGDGAIDSGERGMGGSKGMGSPGAPAGEGGGRAASLSARLEALALQTQQLLEDGTDSSDDSG</sequence>
<feature type="region of interest" description="Disordered" evidence="7">
    <location>
        <begin position="954"/>
        <end position="1024"/>
    </location>
</feature>
<feature type="region of interest" description="Disordered" evidence="7">
    <location>
        <begin position="407"/>
        <end position="447"/>
    </location>
</feature>
<organism evidence="8 9">
    <name type="scientific">Ectocarpus siliculosus</name>
    <name type="common">Brown alga</name>
    <name type="synonym">Conferva siliculosa</name>
    <dbReference type="NCBI Taxonomy" id="2880"/>
    <lineage>
        <taxon>Eukaryota</taxon>
        <taxon>Sar</taxon>
        <taxon>Stramenopiles</taxon>
        <taxon>Ochrophyta</taxon>
        <taxon>PX clade</taxon>
        <taxon>Phaeophyceae</taxon>
        <taxon>Ectocarpales</taxon>
        <taxon>Ectocarpaceae</taxon>
        <taxon>Ectocarpus</taxon>
    </lineage>
</organism>
<dbReference type="Gene3D" id="3.80.10.10">
    <property type="entry name" value="Ribonuclease Inhibitor"/>
    <property type="match status" value="1"/>
</dbReference>
<dbReference type="Proteomes" id="UP000002630">
    <property type="component" value="Linkage Group LG01"/>
</dbReference>
<evidence type="ECO:0000256" key="5">
    <source>
        <dbReference type="ARBA" id="ARBA00023273"/>
    </source>
</evidence>
<feature type="region of interest" description="Disordered" evidence="7">
    <location>
        <begin position="615"/>
        <end position="645"/>
    </location>
</feature>
<feature type="region of interest" description="Disordered" evidence="7">
    <location>
        <begin position="1474"/>
        <end position="1502"/>
    </location>
</feature>
<feature type="compositionally biased region" description="Basic and acidic residues" evidence="7">
    <location>
        <begin position="1336"/>
        <end position="1345"/>
    </location>
</feature>
<dbReference type="PANTHER" id="PTHR45973">
    <property type="entry name" value="PROTEIN PHOSPHATASE 1 REGULATORY SUBUNIT SDS22-RELATED"/>
    <property type="match status" value="1"/>
</dbReference>
<evidence type="ECO:0000256" key="6">
    <source>
        <dbReference type="SAM" id="Coils"/>
    </source>
</evidence>
<feature type="region of interest" description="Disordered" evidence="7">
    <location>
        <begin position="1110"/>
        <end position="1132"/>
    </location>
</feature>
<dbReference type="PROSITE" id="PS51450">
    <property type="entry name" value="LRR"/>
    <property type="match status" value="2"/>
</dbReference>
<feature type="compositionally biased region" description="Basic and acidic residues" evidence="7">
    <location>
        <begin position="164"/>
        <end position="173"/>
    </location>
</feature>
<feature type="compositionally biased region" description="Gly residues" evidence="7">
    <location>
        <begin position="1547"/>
        <end position="1568"/>
    </location>
</feature>
<feature type="region of interest" description="Disordered" evidence="7">
    <location>
        <begin position="1434"/>
        <end position="1459"/>
    </location>
</feature>
<dbReference type="STRING" id="2880.D8LAY5"/>
<feature type="compositionally biased region" description="Basic and acidic residues" evidence="7">
    <location>
        <begin position="549"/>
        <end position="559"/>
    </location>
</feature>
<feature type="compositionally biased region" description="Basic and acidic residues" evidence="7">
    <location>
        <begin position="203"/>
        <end position="216"/>
    </location>
</feature>
<keyword evidence="6" id="KW-0175">Coiled coil</keyword>
<evidence type="ECO:0000313" key="8">
    <source>
        <dbReference type="EMBL" id="CBN76494.1"/>
    </source>
</evidence>
<feature type="compositionally biased region" description="Low complexity" evidence="7">
    <location>
        <begin position="188"/>
        <end position="202"/>
    </location>
</feature>
<feature type="region of interest" description="Disordered" evidence="7">
    <location>
        <begin position="163"/>
        <end position="228"/>
    </location>
</feature>
<keyword evidence="5" id="KW-0966">Cell projection</keyword>
<reference evidence="8 9" key="1">
    <citation type="journal article" date="2010" name="Nature">
        <title>The Ectocarpus genome and the independent evolution of multicellularity in brown algae.</title>
        <authorList>
            <person name="Cock J.M."/>
            <person name="Sterck L."/>
            <person name="Rouze P."/>
            <person name="Scornet D."/>
            <person name="Allen A.E."/>
            <person name="Amoutzias G."/>
            <person name="Anthouard V."/>
            <person name="Artiguenave F."/>
            <person name="Aury J.M."/>
            <person name="Badger J.H."/>
            <person name="Beszteri B."/>
            <person name="Billiau K."/>
            <person name="Bonnet E."/>
            <person name="Bothwell J.H."/>
            <person name="Bowler C."/>
            <person name="Boyen C."/>
            <person name="Brownlee C."/>
            <person name="Carrano C.J."/>
            <person name="Charrier B."/>
            <person name="Cho G.Y."/>
            <person name="Coelho S.M."/>
            <person name="Collen J."/>
            <person name="Corre E."/>
            <person name="Da Silva C."/>
            <person name="Delage L."/>
            <person name="Delaroque N."/>
            <person name="Dittami S.M."/>
            <person name="Doulbeau S."/>
            <person name="Elias M."/>
            <person name="Farnham G."/>
            <person name="Gachon C.M."/>
            <person name="Gschloessl B."/>
            <person name="Heesch S."/>
            <person name="Jabbari K."/>
            <person name="Jubin C."/>
            <person name="Kawai H."/>
            <person name="Kimura K."/>
            <person name="Kloareg B."/>
            <person name="Kupper F.C."/>
            <person name="Lang D."/>
            <person name="Le Bail A."/>
            <person name="Leblanc C."/>
            <person name="Lerouge P."/>
            <person name="Lohr M."/>
            <person name="Lopez P.J."/>
            <person name="Martens C."/>
            <person name="Maumus F."/>
            <person name="Michel G."/>
            <person name="Miranda-Saavedra D."/>
            <person name="Morales J."/>
            <person name="Moreau H."/>
            <person name="Motomura T."/>
            <person name="Nagasato C."/>
            <person name="Napoli C.A."/>
            <person name="Nelson D.R."/>
            <person name="Nyvall-Collen P."/>
            <person name="Peters A.F."/>
            <person name="Pommier C."/>
            <person name="Potin P."/>
            <person name="Poulain J."/>
            <person name="Quesneville H."/>
            <person name="Read B."/>
            <person name="Rensing S.A."/>
            <person name="Ritter A."/>
            <person name="Rousvoal S."/>
            <person name="Samanta M."/>
            <person name="Samson G."/>
            <person name="Schroeder D.C."/>
            <person name="Segurens B."/>
            <person name="Strittmatter M."/>
            <person name="Tonon T."/>
            <person name="Tregear J.W."/>
            <person name="Valentin K."/>
            <person name="von Dassow P."/>
            <person name="Yamagishi T."/>
            <person name="Van de Peer Y."/>
            <person name="Wincker P."/>
        </authorList>
    </citation>
    <scope>NUCLEOTIDE SEQUENCE [LARGE SCALE GENOMIC DNA]</scope>
    <source>
        <strain evidence="9">Ec32 / CCAP1310/4</strain>
    </source>
</reference>
<evidence type="ECO:0000256" key="3">
    <source>
        <dbReference type="ARBA" id="ARBA00022737"/>
    </source>
</evidence>
<keyword evidence="9" id="KW-1185">Reference proteome</keyword>
<dbReference type="EMBL" id="FN649726">
    <property type="protein sequence ID" value="CBN76494.1"/>
    <property type="molecule type" value="Genomic_DNA"/>
</dbReference>
<dbReference type="InParanoid" id="D8LAY5"/>
<dbReference type="PANTHER" id="PTHR45973:SF9">
    <property type="entry name" value="LEUCINE-RICH REPEAT-CONTAINING PROTEIN 46"/>
    <property type="match status" value="1"/>
</dbReference>
<dbReference type="SUPFAM" id="SSF52075">
    <property type="entry name" value="Outer arm dynein light chain 1"/>
    <property type="match status" value="1"/>
</dbReference>
<keyword evidence="3" id="KW-0677">Repeat</keyword>
<keyword evidence="4" id="KW-0969">Cilium</keyword>
<evidence type="ECO:0000256" key="7">
    <source>
        <dbReference type="SAM" id="MobiDB-lite"/>
    </source>
</evidence>
<feature type="compositionally biased region" description="Low complexity" evidence="7">
    <location>
        <begin position="987"/>
        <end position="1004"/>
    </location>
</feature>
<feature type="region of interest" description="Disordered" evidence="7">
    <location>
        <begin position="1336"/>
        <end position="1357"/>
    </location>
</feature>
<feature type="region of interest" description="Disordered" evidence="7">
    <location>
        <begin position="1176"/>
        <end position="1195"/>
    </location>
</feature>
<comment type="subcellular location">
    <subcellularLocation>
        <location evidence="1">Cell projection</location>
        <location evidence="1">Cilium</location>
    </subcellularLocation>
</comment>
<dbReference type="InterPro" id="IPR001611">
    <property type="entry name" value="Leu-rich_rpt"/>
</dbReference>
<feature type="compositionally biased region" description="Gly residues" evidence="7">
    <location>
        <begin position="1186"/>
        <end position="1195"/>
    </location>
</feature>
<protein>
    <submittedName>
        <fullName evidence="8">Hypothetical leucine rich repeat protein</fullName>
    </submittedName>
</protein>
<keyword evidence="2" id="KW-0433">Leucine-rich repeat</keyword>
<gene>
    <name evidence="8" type="ORF">Esi_0000_0090</name>
</gene>
<feature type="region of interest" description="Disordered" evidence="7">
    <location>
        <begin position="698"/>
        <end position="764"/>
    </location>
</feature>
<dbReference type="EMBL" id="FN647682">
    <property type="protein sequence ID" value="CBN76494.1"/>
    <property type="molecule type" value="Genomic_DNA"/>
</dbReference>
<evidence type="ECO:0000256" key="1">
    <source>
        <dbReference type="ARBA" id="ARBA00004138"/>
    </source>
</evidence>
<proteinExistence type="predicted"/>
<evidence type="ECO:0000256" key="2">
    <source>
        <dbReference type="ARBA" id="ARBA00022614"/>
    </source>
</evidence>
<accession>D8LAY5</accession>
<feature type="compositionally biased region" description="Gly residues" evidence="7">
    <location>
        <begin position="755"/>
        <end position="764"/>
    </location>
</feature>
<dbReference type="InterPro" id="IPR032675">
    <property type="entry name" value="LRR_dom_sf"/>
</dbReference>
<name>D8LAY5_ECTSI</name>